<feature type="transmembrane region" description="Helical" evidence="16">
    <location>
        <begin position="796"/>
        <end position="815"/>
    </location>
</feature>
<dbReference type="GO" id="GO:0005524">
    <property type="term" value="F:ATP binding"/>
    <property type="evidence" value="ECO:0007669"/>
    <property type="project" value="UniProtKB-UniRule"/>
</dbReference>
<keyword evidence="12" id="KW-0186">Copper</keyword>
<dbReference type="Gene3D" id="3.30.70.100">
    <property type="match status" value="2"/>
</dbReference>
<dbReference type="EMBL" id="FAOP01000005">
    <property type="protein sequence ID" value="CUU05857.1"/>
    <property type="molecule type" value="Genomic_DNA"/>
</dbReference>
<dbReference type="NCBIfam" id="TIGR01525">
    <property type="entry name" value="ATPase-IB_hvy"/>
    <property type="match status" value="1"/>
</dbReference>
<dbReference type="RefSeq" id="WP_075432507.1">
    <property type="nucleotide sequence ID" value="NZ_CZVI01000039.1"/>
</dbReference>
<dbReference type="CDD" id="cd02094">
    <property type="entry name" value="P-type_ATPase_Cu-like"/>
    <property type="match status" value="1"/>
</dbReference>
<dbReference type="NCBIfam" id="TIGR01494">
    <property type="entry name" value="ATPase_P-type"/>
    <property type="match status" value="1"/>
</dbReference>
<feature type="transmembrane region" description="Helical" evidence="16">
    <location>
        <begin position="243"/>
        <end position="262"/>
    </location>
</feature>
<accession>A0A0P1LCA2</accession>
<dbReference type="InterPro" id="IPR008250">
    <property type="entry name" value="ATPase_P-typ_transduc_dom_A_sf"/>
</dbReference>
<dbReference type="PROSITE" id="PS50846">
    <property type="entry name" value="HMA_2"/>
    <property type="match status" value="1"/>
</dbReference>
<dbReference type="GO" id="GO:0043682">
    <property type="term" value="F:P-type divalent copper transporter activity"/>
    <property type="evidence" value="ECO:0007669"/>
    <property type="project" value="TreeGrafter"/>
</dbReference>
<keyword evidence="14 16" id="KW-0472">Membrane</keyword>
<accession>A0A0P1P361</accession>
<dbReference type="Gene3D" id="2.70.150.10">
    <property type="entry name" value="Calcium-transporting ATPase, cytoplasmic transduction domain A"/>
    <property type="match status" value="1"/>
</dbReference>
<dbReference type="Proteomes" id="UP000182200">
    <property type="component" value="Unassembled WGS sequence"/>
</dbReference>
<evidence type="ECO:0000256" key="13">
    <source>
        <dbReference type="ARBA" id="ARBA00023065"/>
    </source>
</evidence>
<keyword evidence="9 16" id="KW-0067">ATP-binding</keyword>
<dbReference type="InterPro" id="IPR044492">
    <property type="entry name" value="P_typ_ATPase_HD_dom"/>
</dbReference>
<dbReference type="InterPro" id="IPR023298">
    <property type="entry name" value="ATPase_P-typ_TM_dom_sf"/>
</dbReference>
<feature type="transmembrane region" description="Helical" evidence="16">
    <location>
        <begin position="426"/>
        <end position="448"/>
    </location>
</feature>
<evidence type="ECO:0000256" key="16">
    <source>
        <dbReference type="RuleBase" id="RU362081"/>
    </source>
</evidence>
<accession>A0A0S4N6Z1</accession>
<feature type="transmembrane region" description="Helical" evidence="16">
    <location>
        <begin position="204"/>
        <end position="222"/>
    </location>
</feature>
<evidence type="ECO:0000313" key="20">
    <source>
        <dbReference type="Proteomes" id="UP000182011"/>
    </source>
</evidence>
<evidence type="ECO:0000259" key="17">
    <source>
        <dbReference type="PROSITE" id="PS50846"/>
    </source>
</evidence>
<protein>
    <recommendedName>
        <fullName evidence="3">P-type Cu(+) transporter</fullName>
        <ecNumber evidence="3">7.2.2.8</ecNumber>
    </recommendedName>
</protein>
<keyword evidence="10" id="KW-1278">Translocase</keyword>
<dbReference type="NCBIfam" id="TIGR01511">
    <property type="entry name" value="ATPase-IB1_Cu"/>
    <property type="match status" value="1"/>
</dbReference>
<evidence type="ECO:0000313" key="21">
    <source>
        <dbReference type="Proteomes" id="UP000182200"/>
    </source>
</evidence>
<keyword evidence="4" id="KW-0813">Transport</keyword>
<evidence type="ECO:0000256" key="15">
    <source>
        <dbReference type="ARBA" id="ARBA00049289"/>
    </source>
</evidence>
<keyword evidence="13" id="KW-0406">Ion transport</keyword>
<dbReference type="InterPro" id="IPR036412">
    <property type="entry name" value="HAD-like_sf"/>
</dbReference>
<accession>A0A0P1ME15</accession>
<comment type="catalytic activity">
    <reaction evidence="15">
        <text>Cu(+)(in) + ATP + H2O = Cu(+)(out) + ADP + phosphate + H(+)</text>
        <dbReference type="Rhea" id="RHEA:25792"/>
        <dbReference type="ChEBI" id="CHEBI:15377"/>
        <dbReference type="ChEBI" id="CHEBI:15378"/>
        <dbReference type="ChEBI" id="CHEBI:30616"/>
        <dbReference type="ChEBI" id="CHEBI:43474"/>
        <dbReference type="ChEBI" id="CHEBI:49552"/>
        <dbReference type="ChEBI" id="CHEBI:456216"/>
        <dbReference type="EC" id="7.2.2.8"/>
    </reaction>
</comment>
<dbReference type="InterPro" id="IPR001757">
    <property type="entry name" value="P_typ_ATPase"/>
</dbReference>
<sequence length="822" mass="89574">MTREESRDIEKLKESNLIKIDIPIVGMSCASCVLKVQNSLLKLPGVKNAIVNLVTEKATLEIDPNKPINLKEVVQSVKSIGYDVAIQKITIPVEGLSSASSTYLEGEILKLDGVINASVNIATGNITIEFLPTIVSLEQIKEEIEKFGYKVPPIAEEDVELYEEIIRKREYEDLKRRFVISAILTALILIDMISHFFYHIENRTIVNYILFILTTPVVIYGGGKFFKSFFAGIRHLSMDMNTLIAIGTGSAYIYSVVATLYPKLFTYAGKTPDVYYETSAVIITLILLGRLLEARAKSQTTEAIKKLSSLQPKTATVIKDGEETVVSVKDLKVGDIVLVKPGERVPVDGVIVDGYGSIDESIITGESMPVEKKPGDSVIGSTLNKAGAFKFKVTNVGKDTVLSKIIQLVKDAQATKPPVQKLADKVASIFVPIVIGIATLTFLIWYLLGYSFTFALMNFVSVLIVACPCALGLATPTAIIVATGKSAEHGILIKNAQALELANKVNTIVFDKTGTITYGRPEVTDILKIGDIPENELLKLAASVERNSEHPLAEAIVRYAKLRNLKLYEPKDFFSIPGQGVFAKINSKEVAVGNATFMKNLNIETKTYEKLLDVLTNEGKTPMFIAVDGKIAGVIAVADTIKHDVKQTIYELKNLGINVIILTGDNYKTAKAIANKIGVEKVFAEVLPEQKSEKIEELKNSGFIVAMVGDGVNDAPALAKADIGIAIGSGTNVATATADIILLKDDVKAVLHLIKLSSKTYKIIKQNLFWAFFYNIILIPVAAGVLYPILGILLKPVFASISMSLSSIFVVSNSLRIKKLKL</sequence>
<dbReference type="FunFam" id="3.40.50.1000:FF:000144">
    <property type="entry name" value="copper-transporting ATPase 1 isoform X2"/>
    <property type="match status" value="1"/>
</dbReference>
<dbReference type="AlphaFoldDB" id="A0A0P1LU45"/>
<dbReference type="CDD" id="cd00371">
    <property type="entry name" value="HMA"/>
    <property type="match status" value="2"/>
</dbReference>
<evidence type="ECO:0000256" key="7">
    <source>
        <dbReference type="ARBA" id="ARBA00022741"/>
    </source>
</evidence>
<dbReference type="Proteomes" id="UP000182011">
    <property type="component" value="Unassembled WGS sequence"/>
</dbReference>
<dbReference type="PANTHER" id="PTHR43520:SF8">
    <property type="entry name" value="P-TYPE CU(+) TRANSPORTER"/>
    <property type="match status" value="1"/>
</dbReference>
<dbReference type="SUPFAM" id="SSF81665">
    <property type="entry name" value="Calcium ATPase, transmembrane domain M"/>
    <property type="match status" value="1"/>
</dbReference>
<evidence type="ECO:0000256" key="3">
    <source>
        <dbReference type="ARBA" id="ARBA00012517"/>
    </source>
</evidence>
<dbReference type="SUPFAM" id="SSF56784">
    <property type="entry name" value="HAD-like"/>
    <property type="match status" value="1"/>
</dbReference>
<name>A0A0P1LU45_9BACT</name>
<dbReference type="FunFam" id="3.30.70.100:FF:000001">
    <property type="entry name" value="ATPase copper transporting beta"/>
    <property type="match status" value="1"/>
</dbReference>
<feature type="domain" description="HMA" evidence="17">
    <location>
        <begin position="18"/>
        <end position="85"/>
    </location>
</feature>
<accession>A0A0P1LU45</accession>
<dbReference type="GO" id="GO:0016887">
    <property type="term" value="F:ATP hydrolysis activity"/>
    <property type="evidence" value="ECO:0007669"/>
    <property type="project" value="InterPro"/>
</dbReference>
<dbReference type="Pfam" id="PF00122">
    <property type="entry name" value="E1-E2_ATPase"/>
    <property type="match status" value="1"/>
</dbReference>
<evidence type="ECO:0000313" key="19">
    <source>
        <dbReference type="EMBL" id="CUU05857.1"/>
    </source>
</evidence>
<dbReference type="InterPro" id="IPR006121">
    <property type="entry name" value="HMA_dom"/>
</dbReference>
<dbReference type="Pfam" id="PF00403">
    <property type="entry name" value="HMA"/>
    <property type="match status" value="2"/>
</dbReference>
<dbReference type="InterPro" id="IPR059000">
    <property type="entry name" value="ATPase_P-type_domA"/>
</dbReference>
<evidence type="ECO:0000256" key="11">
    <source>
        <dbReference type="ARBA" id="ARBA00022989"/>
    </source>
</evidence>
<keyword evidence="11 16" id="KW-1133">Transmembrane helix</keyword>
<evidence type="ECO:0000256" key="1">
    <source>
        <dbReference type="ARBA" id="ARBA00004127"/>
    </source>
</evidence>
<reference evidence="19 20" key="1">
    <citation type="submission" date="2015-11" db="EMBL/GenBank/DDBJ databases">
        <authorList>
            <person name="Zhang Y."/>
            <person name="Guo Z."/>
        </authorList>
    </citation>
    <scope>NUCLEOTIDE SEQUENCE [LARGE SCALE GENOMIC DNA]</scope>
    <source>
        <strain evidence="19">JGI-4</strain>
    </source>
</reference>
<keyword evidence="16" id="KW-1003">Cell membrane</keyword>
<evidence type="ECO:0000256" key="14">
    <source>
        <dbReference type="ARBA" id="ARBA00023136"/>
    </source>
</evidence>
<accession>A0A0P1LUC4</accession>
<dbReference type="Gene3D" id="3.40.50.1000">
    <property type="entry name" value="HAD superfamily/HAD-like"/>
    <property type="match status" value="1"/>
</dbReference>
<keyword evidence="21" id="KW-1185">Reference proteome</keyword>
<dbReference type="PROSITE" id="PS01047">
    <property type="entry name" value="HMA_1"/>
    <property type="match status" value="1"/>
</dbReference>
<dbReference type="GO" id="GO:0055070">
    <property type="term" value="P:copper ion homeostasis"/>
    <property type="evidence" value="ECO:0007669"/>
    <property type="project" value="TreeGrafter"/>
</dbReference>
<evidence type="ECO:0000256" key="9">
    <source>
        <dbReference type="ARBA" id="ARBA00022840"/>
    </source>
</evidence>
<dbReference type="SFLD" id="SFLDG00002">
    <property type="entry name" value="C1.7:_P-type_atpase_like"/>
    <property type="match status" value="1"/>
</dbReference>
<dbReference type="GO" id="GO:0005507">
    <property type="term" value="F:copper ion binding"/>
    <property type="evidence" value="ECO:0007669"/>
    <property type="project" value="TreeGrafter"/>
</dbReference>
<keyword evidence="6 16" id="KW-0479">Metal-binding</keyword>
<evidence type="ECO:0000256" key="2">
    <source>
        <dbReference type="ARBA" id="ARBA00006024"/>
    </source>
</evidence>
<comment type="similarity">
    <text evidence="2 16">Belongs to the cation transport ATPase (P-type) (TC 3.A.3) family. Type IB subfamily.</text>
</comment>
<dbReference type="GO" id="GO:0140581">
    <property type="term" value="F:P-type monovalent copper transporter activity"/>
    <property type="evidence" value="ECO:0007669"/>
    <property type="project" value="UniProtKB-EC"/>
</dbReference>
<dbReference type="EMBL" id="CZVI01000039">
    <property type="protein sequence ID" value="CUS93813.1"/>
    <property type="molecule type" value="Genomic_DNA"/>
</dbReference>
<dbReference type="InterPro" id="IPR023299">
    <property type="entry name" value="ATPase_P-typ_cyto_dom_N"/>
</dbReference>
<accession>A0A0P1M360</accession>
<dbReference type="OrthoDB" id="9813266at2"/>
<dbReference type="PANTHER" id="PTHR43520">
    <property type="entry name" value="ATP7, ISOFORM B"/>
    <property type="match status" value="1"/>
</dbReference>
<keyword evidence="8" id="KW-0187">Copper transport</keyword>
<dbReference type="SUPFAM" id="SSF81653">
    <property type="entry name" value="Calcium ATPase, transduction domain A"/>
    <property type="match status" value="1"/>
</dbReference>
<dbReference type="Gene3D" id="3.40.1110.10">
    <property type="entry name" value="Calcium-transporting ATPase, cytoplasmic domain N"/>
    <property type="match status" value="1"/>
</dbReference>
<keyword evidence="7 16" id="KW-0547">Nucleotide-binding</keyword>
<evidence type="ECO:0000256" key="10">
    <source>
        <dbReference type="ARBA" id="ARBA00022967"/>
    </source>
</evidence>
<proteinExistence type="inferred from homology"/>
<evidence type="ECO:0000256" key="6">
    <source>
        <dbReference type="ARBA" id="ARBA00022723"/>
    </source>
</evidence>
<evidence type="ECO:0000256" key="8">
    <source>
        <dbReference type="ARBA" id="ARBA00022796"/>
    </source>
</evidence>
<evidence type="ECO:0000256" key="4">
    <source>
        <dbReference type="ARBA" id="ARBA00022448"/>
    </source>
</evidence>
<feature type="transmembrane region" description="Helical" evidence="16">
    <location>
        <begin position="454"/>
        <end position="482"/>
    </location>
</feature>
<evidence type="ECO:0000313" key="18">
    <source>
        <dbReference type="EMBL" id="CUS93813.1"/>
    </source>
</evidence>
<dbReference type="PRINTS" id="PR00943">
    <property type="entry name" value="CUATPASE"/>
</dbReference>
<dbReference type="EC" id="7.2.2.8" evidence="3"/>
<accession>A0A0P1MT26</accession>
<dbReference type="Pfam" id="PF00702">
    <property type="entry name" value="Hydrolase"/>
    <property type="match status" value="1"/>
</dbReference>
<feature type="transmembrane region" description="Helical" evidence="16">
    <location>
        <begin position="178"/>
        <end position="198"/>
    </location>
</feature>
<dbReference type="PRINTS" id="PR00119">
    <property type="entry name" value="CATATPASE"/>
</dbReference>
<dbReference type="STRING" id="1633631.GCA_001442925_01361"/>
<keyword evidence="5 16" id="KW-0812">Transmembrane</keyword>
<dbReference type="GO" id="GO:0005886">
    <property type="term" value="C:plasma membrane"/>
    <property type="evidence" value="ECO:0007669"/>
    <property type="project" value="UniProtKB-SubCell"/>
</dbReference>
<dbReference type="PRINTS" id="PR00942">
    <property type="entry name" value="CUATPASEI"/>
</dbReference>
<dbReference type="InterPro" id="IPR018303">
    <property type="entry name" value="ATPase_P-typ_P_site"/>
</dbReference>
<organism evidence="19 20">
    <name type="scientific">Candidatus Kryptonium thompsonii</name>
    <dbReference type="NCBI Taxonomy" id="1633631"/>
    <lineage>
        <taxon>Bacteria</taxon>
        <taxon>Pseudomonadati</taxon>
        <taxon>Candidatus Kryptoniota</taxon>
        <taxon>Candidatus Kryptonium</taxon>
    </lineage>
</organism>
<dbReference type="InterPro" id="IPR036163">
    <property type="entry name" value="HMA_dom_sf"/>
</dbReference>
<dbReference type="PROSITE" id="PS00154">
    <property type="entry name" value="ATPASE_E1_E2"/>
    <property type="match status" value="1"/>
</dbReference>
<dbReference type="InterPro" id="IPR027256">
    <property type="entry name" value="P-typ_ATPase_IB"/>
</dbReference>
<feature type="transmembrane region" description="Helical" evidence="16">
    <location>
        <begin position="274"/>
        <end position="292"/>
    </location>
</feature>
<evidence type="ECO:0000256" key="5">
    <source>
        <dbReference type="ARBA" id="ARBA00022692"/>
    </source>
</evidence>
<dbReference type="SFLD" id="SFLDS00003">
    <property type="entry name" value="Haloacid_Dehalogenase"/>
    <property type="match status" value="1"/>
</dbReference>
<dbReference type="FunFam" id="2.70.150.10:FF:000002">
    <property type="entry name" value="Copper-transporting ATPase 1, putative"/>
    <property type="match status" value="1"/>
</dbReference>
<dbReference type="SFLD" id="SFLDF00027">
    <property type="entry name" value="p-type_atpase"/>
    <property type="match status" value="1"/>
</dbReference>
<comment type="subcellular location">
    <subcellularLocation>
        <location evidence="16">Cell membrane</location>
    </subcellularLocation>
    <subcellularLocation>
        <location evidence="1">Endomembrane system</location>
        <topology evidence="1">Multi-pass membrane protein</topology>
    </subcellularLocation>
</comment>
<evidence type="ECO:0000256" key="12">
    <source>
        <dbReference type="ARBA" id="ARBA00023008"/>
    </source>
</evidence>
<feature type="transmembrane region" description="Helical" evidence="16">
    <location>
        <begin position="768"/>
        <end position="790"/>
    </location>
</feature>
<reference evidence="18 21" key="2">
    <citation type="submission" date="2015-11" db="EMBL/GenBank/DDBJ databases">
        <authorList>
            <person name="Varghese N."/>
        </authorList>
    </citation>
    <scope>NUCLEOTIDE SEQUENCE [LARGE SCALE GENOMIC DNA]</scope>
    <source>
        <strain evidence="18 21">JGI-8</strain>
    </source>
</reference>
<dbReference type="SUPFAM" id="SSF55008">
    <property type="entry name" value="HMA, heavy metal-associated domain"/>
    <property type="match status" value="2"/>
</dbReference>
<dbReference type="InterPro" id="IPR023214">
    <property type="entry name" value="HAD_sf"/>
</dbReference>
<dbReference type="InterPro" id="IPR017969">
    <property type="entry name" value="Heavy-metal-associated_CS"/>
</dbReference>
<dbReference type="GO" id="GO:0012505">
    <property type="term" value="C:endomembrane system"/>
    <property type="evidence" value="ECO:0007669"/>
    <property type="project" value="UniProtKB-SubCell"/>
</dbReference>
<gene>
    <name evidence="19" type="ORF">JGI4_01366</name>
    <name evidence="18" type="ORF">JGI8_01877</name>
</gene>